<reference evidence="8 9" key="1">
    <citation type="submission" date="2020-10" db="EMBL/GenBank/DDBJ databases">
        <title>The Coptis chinensis genome and diversification of protoberbering-type alkaloids.</title>
        <authorList>
            <person name="Wang B."/>
            <person name="Shu S."/>
            <person name="Song C."/>
            <person name="Liu Y."/>
        </authorList>
    </citation>
    <scope>NUCLEOTIDE SEQUENCE [LARGE SCALE GENOMIC DNA]</scope>
    <source>
        <strain evidence="8">HL-2020</strain>
        <tissue evidence="8">Leaf</tissue>
    </source>
</reference>
<comment type="subcellular location">
    <subcellularLocation>
        <location evidence="1">Nucleus</location>
    </subcellularLocation>
</comment>
<keyword evidence="5" id="KW-0238">DNA-binding</keyword>
<evidence type="ECO:0000256" key="6">
    <source>
        <dbReference type="ARBA" id="ARBA00023242"/>
    </source>
</evidence>
<protein>
    <recommendedName>
        <fullName evidence="7">hAT-like transposase RNase-H fold domain-containing protein</fullName>
    </recommendedName>
</protein>
<dbReference type="EMBL" id="JADFTS010000006">
    <property type="protein sequence ID" value="KAF9601197.1"/>
    <property type="molecule type" value="Genomic_DNA"/>
</dbReference>
<dbReference type="InterPro" id="IPR012337">
    <property type="entry name" value="RNaseH-like_sf"/>
</dbReference>
<accession>A0A835HMY0</accession>
<proteinExistence type="predicted"/>
<evidence type="ECO:0000256" key="4">
    <source>
        <dbReference type="ARBA" id="ARBA00022833"/>
    </source>
</evidence>
<dbReference type="InterPro" id="IPR025525">
    <property type="entry name" value="hAT-like_transposase_RNase-H"/>
</dbReference>
<name>A0A835HMY0_9MAGN</name>
<evidence type="ECO:0000313" key="9">
    <source>
        <dbReference type="Proteomes" id="UP000631114"/>
    </source>
</evidence>
<keyword evidence="9" id="KW-1185">Reference proteome</keyword>
<dbReference type="GO" id="GO:0003677">
    <property type="term" value="F:DNA binding"/>
    <property type="evidence" value="ECO:0007669"/>
    <property type="project" value="UniProtKB-KW"/>
</dbReference>
<dbReference type="OrthoDB" id="2610923at2759"/>
<keyword evidence="2" id="KW-0479">Metal-binding</keyword>
<dbReference type="AlphaFoldDB" id="A0A835HMY0"/>
<sequence length="419" mass="47903">MDPLNIVFVCKICETPLSLGVGEGLVTFIRHRENLVLLELQPRSGQTIIGRTENGVVYSFKFNKIIARRETFVEELPFVKVEKPTFHRWIKMAFGPQFKPPCRSTMRSDVMLSFQEERSALKDILRSVPGKVCLTSDLWTSNQKLGYMCITAHFITKDWKLHKRVLSFPVLPAPHTGRAISDAMYANLLSWGICDRIGTITLDNASNNDSAVSQLKDKFFGDATLSRELCHLRCTAHVMNLIVKAGLKHVEVSLNNIRESVKHLKSSQGKMEKFFENCKSLNMKTKRLPVDIPTRWNSTFIMLRDAIPYQKVIDLFFYGEEYANTPTLADWKNAVAIRDLFKVYQDATKLFSGSQYVTSSAFCYQLSKILLVLKKCDSEPAFKPMYTSMRKKYDRYWKDVPLVLGPASCMDPPIQVHDS</sequence>
<dbReference type="SUPFAM" id="SSF53098">
    <property type="entry name" value="Ribonuclease H-like"/>
    <property type="match status" value="1"/>
</dbReference>
<dbReference type="InterPro" id="IPR052035">
    <property type="entry name" value="ZnF_BED_domain_contain"/>
</dbReference>
<keyword evidence="4" id="KW-0862">Zinc</keyword>
<evidence type="ECO:0000256" key="5">
    <source>
        <dbReference type="ARBA" id="ARBA00023125"/>
    </source>
</evidence>
<keyword evidence="3" id="KW-0863">Zinc-finger</keyword>
<evidence type="ECO:0000313" key="8">
    <source>
        <dbReference type="EMBL" id="KAF9601197.1"/>
    </source>
</evidence>
<dbReference type="PANTHER" id="PTHR46481">
    <property type="entry name" value="ZINC FINGER BED DOMAIN-CONTAINING PROTEIN 4"/>
    <property type="match status" value="1"/>
</dbReference>
<gene>
    <name evidence="8" type="ORF">IFM89_017382</name>
</gene>
<evidence type="ECO:0000256" key="3">
    <source>
        <dbReference type="ARBA" id="ARBA00022771"/>
    </source>
</evidence>
<organism evidence="8 9">
    <name type="scientific">Coptis chinensis</name>
    <dbReference type="NCBI Taxonomy" id="261450"/>
    <lineage>
        <taxon>Eukaryota</taxon>
        <taxon>Viridiplantae</taxon>
        <taxon>Streptophyta</taxon>
        <taxon>Embryophyta</taxon>
        <taxon>Tracheophyta</taxon>
        <taxon>Spermatophyta</taxon>
        <taxon>Magnoliopsida</taxon>
        <taxon>Ranunculales</taxon>
        <taxon>Ranunculaceae</taxon>
        <taxon>Coptidoideae</taxon>
        <taxon>Coptis</taxon>
    </lineage>
</organism>
<dbReference type="GO" id="GO:0008270">
    <property type="term" value="F:zinc ion binding"/>
    <property type="evidence" value="ECO:0007669"/>
    <property type="project" value="UniProtKB-KW"/>
</dbReference>
<dbReference type="Proteomes" id="UP000631114">
    <property type="component" value="Unassembled WGS sequence"/>
</dbReference>
<feature type="domain" description="hAT-like transposase RNase-H fold" evidence="7">
    <location>
        <begin position="352"/>
        <end position="415"/>
    </location>
</feature>
<evidence type="ECO:0000256" key="1">
    <source>
        <dbReference type="ARBA" id="ARBA00004123"/>
    </source>
</evidence>
<dbReference type="GO" id="GO:0005634">
    <property type="term" value="C:nucleus"/>
    <property type="evidence" value="ECO:0007669"/>
    <property type="project" value="UniProtKB-SubCell"/>
</dbReference>
<comment type="caution">
    <text evidence="8">The sequence shown here is derived from an EMBL/GenBank/DDBJ whole genome shotgun (WGS) entry which is preliminary data.</text>
</comment>
<dbReference type="Pfam" id="PF14372">
    <property type="entry name" value="hAT-like_RNase-H"/>
    <property type="match status" value="1"/>
</dbReference>
<keyword evidence="6" id="KW-0539">Nucleus</keyword>
<dbReference type="PANTHER" id="PTHR46481:SF10">
    <property type="entry name" value="ZINC FINGER BED DOMAIN-CONTAINING PROTEIN 39"/>
    <property type="match status" value="1"/>
</dbReference>
<evidence type="ECO:0000256" key="2">
    <source>
        <dbReference type="ARBA" id="ARBA00022723"/>
    </source>
</evidence>
<evidence type="ECO:0000259" key="7">
    <source>
        <dbReference type="Pfam" id="PF14372"/>
    </source>
</evidence>